<dbReference type="EMBL" id="MTSL01000065">
    <property type="protein sequence ID" value="PJF19336.1"/>
    <property type="molecule type" value="Genomic_DNA"/>
</dbReference>
<evidence type="ECO:0000259" key="8">
    <source>
        <dbReference type="SMART" id="SM00724"/>
    </source>
</evidence>
<evidence type="ECO:0000256" key="2">
    <source>
        <dbReference type="ARBA" id="ARBA00009808"/>
    </source>
</evidence>
<dbReference type="GO" id="GO:0005783">
    <property type="term" value="C:endoplasmic reticulum"/>
    <property type="evidence" value="ECO:0007669"/>
    <property type="project" value="TreeGrafter"/>
</dbReference>
<feature type="transmembrane region" description="Helical" evidence="7">
    <location>
        <begin position="109"/>
        <end position="130"/>
    </location>
</feature>
<dbReference type="InterPro" id="IPR016439">
    <property type="entry name" value="Lag1/Lac1-like"/>
</dbReference>
<feature type="transmembrane region" description="Helical" evidence="7">
    <location>
        <begin position="186"/>
        <end position="204"/>
    </location>
</feature>
<keyword evidence="4 7" id="KW-1133">Transmembrane helix</keyword>
<dbReference type="PANTHER" id="PTHR12560">
    <property type="entry name" value="LONGEVITY ASSURANCE FACTOR 1 LAG1"/>
    <property type="match status" value="1"/>
</dbReference>
<evidence type="ECO:0000256" key="1">
    <source>
        <dbReference type="ARBA" id="ARBA00004141"/>
    </source>
</evidence>
<feature type="region of interest" description="Disordered" evidence="6">
    <location>
        <begin position="65"/>
        <end position="87"/>
    </location>
</feature>
<proteinExistence type="inferred from homology"/>
<comment type="caution">
    <text evidence="9">The sequence shown here is derived from an EMBL/GenBank/DDBJ whole genome shotgun (WGS) entry which is preliminary data.</text>
</comment>
<dbReference type="Pfam" id="PF03798">
    <property type="entry name" value="TRAM_LAG1_CLN8"/>
    <property type="match status" value="1"/>
</dbReference>
<evidence type="ECO:0000256" key="5">
    <source>
        <dbReference type="ARBA" id="ARBA00023136"/>
    </source>
</evidence>
<evidence type="ECO:0000256" key="4">
    <source>
        <dbReference type="ARBA" id="ARBA00022989"/>
    </source>
</evidence>
<dbReference type="InterPro" id="IPR006634">
    <property type="entry name" value="TLC-dom"/>
</dbReference>
<evidence type="ECO:0000256" key="7">
    <source>
        <dbReference type="SAM" id="Phobius"/>
    </source>
</evidence>
<evidence type="ECO:0000256" key="6">
    <source>
        <dbReference type="SAM" id="MobiDB-lite"/>
    </source>
</evidence>
<evidence type="ECO:0000256" key="3">
    <source>
        <dbReference type="ARBA" id="ARBA00022692"/>
    </source>
</evidence>
<keyword evidence="5 7" id="KW-0472">Membrane</keyword>
<dbReference type="GO" id="GO:0050291">
    <property type="term" value="F:sphingosine N-acyltransferase activity"/>
    <property type="evidence" value="ECO:0007669"/>
    <property type="project" value="InterPro"/>
</dbReference>
<reference evidence="9 10" key="1">
    <citation type="submission" date="2016-10" db="EMBL/GenBank/DDBJ databases">
        <title>The genome of Paramicrosporidium saccamoebae is the missing link in understanding Cryptomycota and Microsporidia evolution.</title>
        <authorList>
            <person name="Quandt C.A."/>
            <person name="Beaudet D."/>
            <person name="Corsaro D."/>
            <person name="Michel R."/>
            <person name="Corradi N."/>
            <person name="James T."/>
        </authorList>
    </citation>
    <scope>NUCLEOTIDE SEQUENCE [LARGE SCALE GENOMIC DNA]</scope>
    <source>
        <strain evidence="9 10">KSL3</strain>
    </source>
</reference>
<feature type="transmembrane region" description="Helical" evidence="7">
    <location>
        <begin position="156"/>
        <end position="174"/>
    </location>
</feature>
<accession>A0A2H9TNM3</accession>
<comment type="similarity">
    <text evidence="2">Belongs to the sphingosine N-acyltransferase family.</text>
</comment>
<dbReference type="Proteomes" id="UP000240830">
    <property type="component" value="Unassembled WGS sequence"/>
</dbReference>
<feature type="compositionally biased region" description="Basic and acidic residues" evidence="6">
    <location>
        <begin position="69"/>
        <end position="80"/>
    </location>
</feature>
<keyword evidence="10" id="KW-1185">Reference proteome</keyword>
<dbReference type="SMART" id="SM00724">
    <property type="entry name" value="TLC"/>
    <property type="match status" value="1"/>
</dbReference>
<evidence type="ECO:0000313" key="10">
    <source>
        <dbReference type="Proteomes" id="UP000240830"/>
    </source>
</evidence>
<feature type="transmembrane region" description="Helical" evidence="7">
    <location>
        <begin position="224"/>
        <end position="242"/>
    </location>
</feature>
<keyword evidence="3 7" id="KW-0812">Transmembrane</keyword>
<organism evidence="9 10">
    <name type="scientific">Paramicrosporidium saccamoebae</name>
    <dbReference type="NCBI Taxonomy" id="1246581"/>
    <lineage>
        <taxon>Eukaryota</taxon>
        <taxon>Fungi</taxon>
        <taxon>Fungi incertae sedis</taxon>
        <taxon>Cryptomycota</taxon>
        <taxon>Cryptomycota incertae sedis</taxon>
        <taxon>Paramicrosporidium</taxon>
    </lineage>
</organism>
<name>A0A2H9TNM3_9FUNG</name>
<dbReference type="PANTHER" id="PTHR12560:SF0">
    <property type="entry name" value="LD18904P"/>
    <property type="match status" value="1"/>
</dbReference>
<protein>
    <recommendedName>
        <fullName evidence="8">TLC domain-containing protein</fullName>
    </recommendedName>
</protein>
<evidence type="ECO:0000313" key="9">
    <source>
        <dbReference type="EMBL" id="PJF19336.1"/>
    </source>
</evidence>
<sequence length="256" mass="30090">MTSITTEPIRFWDDDVNIWEDGKLVALWVLGFAIAPLARRLIGEPIAMKKGVSLEAEEEHTVRNRFKRNPNEIKSSHESDSSSQQSLALHKYPSPPIHNLRIEMKRWKFVVSATRMISYAFFIGFTAWAVQGQSSWFWDSNAWHYPFDHVPWRMRTLYFMETAFYLYTLVSMFFEPKMKDRGQMVTHHIFTITLLTKYGTLIMLLHDLSDPWMEAAKLFNYLDIQLGANICFSVFALSFVYLRDYVFPRHIIKATL</sequence>
<dbReference type="GO" id="GO:0046513">
    <property type="term" value="P:ceramide biosynthetic process"/>
    <property type="evidence" value="ECO:0007669"/>
    <property type="project" value="InterPro"/>
</dbReference>
<dbReference type="OrthoDB" id="537032at2759"/>
<dbReference type="STRING" id="1246581.A0A2H9TNM3"/>
<comment type="subcellular location">
    <subcellularLocation>
        <location evidence="1">Membrane</location>
        <topology evidence="1">Multi-pass membrane protein</topology>
    </subcellularLocation>
</comment>
<feature type="domain" description="TLC" evidence="8">
    <location>
        <begin position="107"/>
        <end position="256"/>
    </location>
</feature>
<dbReference type="GO" id="GO:0016020">
    <property type="term" value="C:membrane"/>
    <property type="evidence" value="ECO:0007669"/>
    <property type="project" value="UniProtKB-SubCell"/>
</dbReference>
<dbReference type="AlphaFoldDB" id="A0A2H9TNM3"/>
<gene>
    <name evidence="9" type="ORF">PSACC_00854</name>
</gene>